<dbReference type="EMBL" id="VJZC01000304">
    <property type="protein sequence ID" value="MPY61464.1"/>
    <property type="molecule type" value="Genomic_DNA"/>
</dbReference>
<name>A0A5N8XPZ7_9ACTN</name>
<gene>
    <name evidence="1" type="ORF">FNH08_31285</name>
</gene>
<organism evidence="1 2">
    <name type="scientific">Streptomyces spongiae</name>
    <dbReference type="NCBI Taxonomy" id="565072"/>
    <lineage>
        <taxon>Bacteria</taxon>
        <taxon>Bacillati</taxon>
        <taxon>Actinomycetota</taxon>
        <taxon>Actinomycetes</taxon>
        <taxon>Kitasatosporales</taxon>
        <taxon>Streptomycetaceae</taxon>
        <taxon>Streptomyces</taxon>
    </lineage>
</organism>
<evidence type="ECO:0000313" key="2">
    <source>
        <dbReference type="Proteomes" id="UP000400924"/>
    </source>
</evidence>
<keyword evidence="2" id="KW-1185">Reference proteome</keyword>
<reference evidence="1 2" key="1">
    <citation type="submission" date="2019-07" db="EMBL/GenBank/DDBJ databases">
        <title>New species of Amycolatopsis and Streptomyces.</title>
        <authorList>
            <person name="Duangmal K."/>
            <person name="Teo W.F.A."/>
            <person name="Lipun K."/>
        </authorList>
    </citation>
    <scope>NUCLEOTIDE SEQUENCE [LARGE SCALE GENOMIC DNA]</scope>
    <source>
        <strain evidence="1 2">NBRC 106415</strain>
    </source>
</reference>
<comment type="caution">
    <text evidence="1">The sequence shown here is derived from an EMBL/GenBank/DDBJ whole genome shotgun (WGS) entry which is preliminary data.</text>
</comment>
<protein>
    <submittedName>
        <fullName evidence="1">Uncharacterized protein</fullName>
    </submittedName>
</protein>
<sequence length="64" mass="6922">LASIVLPAHRSPYGLGTMLDGTATVAVRPYVTAHEQRARRSELALAAMGWQASGPYAIQEWEVV</sequence>
<evidence type="ECO:0000313" key="1">
    <source>
        <dbReference type="EMBL" id="MPY61464.1"/>
    </source>
</evidence>
<proteinExistence type="predicted"/>
<accession>A0A5N8XPZ7</accession>
<feature type="non-terminal residue" evidence="1">
    <location>
        <position position="1"/>
    </location>
</feature>
<dbReference type="Proteomes" id="UP000400924">
    <property type="component" value="Unassembled WGS sequence"/>
</dbReference>
<dbReference type="AlphaFoldDB" id="A0A5N8XPZ7"/>